<dbReference type="Pfam" id="PF00496">
    <property type="entry name" value="SBP_bac_5"/>
    <property type="match status" value="1"/>
</dbReference>
<organism evidence="2 3">
    <name type="scientific">Methanocella paludicola (strain DSM 17711 / JCM 13418 / NBRC 101707 / SANAE)</name>
    <dbReference type="NCBI Taxonomy" id="304371"/>
    <lineage>
        <taxon>Archaea</taxon>
        <taxon>Methanobacteriati</taxon>
        <taxon>Methanobacteriota</taxon>
        <taxon>Stenosarchaea group</taxon>
        <taxon>Methanomicrobia</taxon>
        <taxon>Methanocellales</taxon>
        <taxon>Methanocellaceae</taxon>
        <taxon>Methanocella</taxon>
    </lineage>
</organism>
<keyword evidence="3" id="KW-1185">Reference proteome</keyword>
<dbReference type="InParanoid" id="D1YZM3"/>
<accession>D1YZM3</accession>
<dbReference type="PATRIC" id="fig|304371.9.peg.1861"/>
<dbReference type="eggNOG" id="arCOG06738">
    <property type="taxonomic scope" value="Archaea"/>
</dbReference>
<reference evidence="2 3" key="1">
    <citation type="journal article" date="2007" name="Appl. Environ. Microbiol.">
        <title>Isolation of key methanogens for global methane emission from rice paddy fields: a novel isolate affiliated with the clone cluster rice cluster I.</title>
        <authorList>
            <person name="Sakai S."/>
            <person name="Imachi H."/>
            <person name="Sekiguchi Y."/>
            <person name="Ohashi A."/>
            <person name="Harada H."/>
            <person name="Kamagata Y."/>
        </authorList>
    </citation>
    <scope>NUCLEOTIDE SEQUENCE [LARGE SCALE GENOMIC DNA]</scope>
    <source>
        <strain evidence="3">DSM 17711 / JCM 13418 / NBRC 101707 / SANAE</strain>
    </source>
</reference>
<dbReference type="CDD" id="cd08512">
    <property type="entry name" value="PBP2_NikA_DppA_OppA_like_7"/>
    <property type="match status" value="1"/>
</dbReference>
<reference evidence="3" key="3">
    <citation type="journal article" date="2011" name="PLoS ONE">
        <title>Genome sequence of a mesophilic hydrogenotrophic methanogen Methanocella paludicola, the first cultivated representative of the order Methanocellales.</title>
        <authorList>
            <person name="Sakai S."/>
            <person name="Takaki Y."/>
            <person name="Shimamura S."/>
            <person name="Sekine M."/>
            <person name="Tajima T."/>
            <person name="Kosugi H."/>
            <person name="Ichikawa N."/>
            <person name="Tasumi E."/>
            <person name="Hiraki A.T."/>
            <person name="Shimizu A."/>
            <person name="Kato Y."/>
            <person name="Nishiko R."/>
            <person name="Mori K."/>
            <person name="Fujita N."/>
            <person name="Imachi H."/>
            <person name="Takai K."/>
        </authorList>
    </citation>
    <scope>NUCLEOTIDE SEQUENCE [LARGE SCALE GENOMIC DNA]</scope>
    <source>
        <strain evidence="3">DSM 17711 / JCM 13418 / NBRC 101707 / SANAE</strain>
    </source>
</reference>
<feature type="domain" description="Solute-binding protein family 5" evidence="1">
    <location>
        <begin position="55"/>
        <end position="432"/>
    </location>
</feature>
<evidence type="ECO:0000313" key="2">
    <source>
        <dbReference type="EMBL" id="BAI61895.1"/>
    </source>
</evidence>
<dbReference type="eggNOG" id="arCOG01534">
    <property type="taxonomic scope" value="Archaea"/>
</dbReference>
<protein>
    <submittedName>
        <fullName evidence="2">ABC transporter substrate binding protein</fullName>
    </submittedName>
</protein>
<dbReference type="GO" id="GO:0015833">
    <property type="term" value="P:peptide transport"/>
    <property type="evidence" value="ECO:0007669"/>
    <property type="project" value="TreeGrafter"/>
</dbReference>
<dbReference type="STRING" id="304371.MCP_1823"/>
<name>D1YZM3_METPS</name>
<dbReference type="KEGG" id="mpd:MCP_1823"/>
<proteinExistence type="predicted"/>
<gene>
    <name evidence="2" type="ordered locus">MCP_1823</name>
</gene>
<dbReference type="Proteomes" id="UP000001882">
    <property type="component" value="Chromosome"/>
</dbReference>
<dbReference type="GO" id="GO:1904680">
    <property type="term" value="F:peptide transmembrane transporter activity"/>
    <property type="evidence" value="ECO:0007669"/>
    <property type="project" value="TreeGrafter"/>
</dbReference>
<dbReference type="SUPFAM" id="SSF53850">
    <property type="entry name" value="Periplasmic binding protein-like II"/>
    <property type="match status" value="1"/>
</dbReference>
<dbReference type="PANTHER" id="PTHR30290">
    <property type="entry name" value="PERIPLASMIC BINDING COMPONENT OF ABC TRANSPORTER"/>
    <property type="match status" value="1"/>
</dbReference>
<dbReference type="InterPro" id="IPR000914">
    <property type="entry name" value="SBP_5_dom"/>
</dbReference>
<dbReference type="EMBL" id="AP011532">
    <property type="protein sequence ID" value="BAI61895.1"/>
    <property type="molecule type" value="Genomic_DNA"/>
</dbReference>
<evidence type="ECO:0000259" key="1">
    <source>
        <dbReference type="Pfam" id="PF00496"/>
    </source>
</evidence>
<dbReference type="Gene3D" id="3.10.105.10">
    <property type="entry name" value="Dipeptide-binding Protein, Domain 3"/>
    <property type="match status" value="1"/>
</dbReference>
<sequence>MGSSFDPDTIISMEIGEPSSLDPATAYDASSLEVVQNVYQTLVSYNGNESMPSNCLATGADVSADGLTYRIYLRSGVKFQDGTDFNADAVKYSFDRGVIMNQDPWRMSITPHLLGGQEYIATGDAAQYLAHDTVQVINSTCVQIHLAAPYTGSVFLFAFPATAIISPAYDMANGGYSPNVPSSFMDRHMCGTGPYRFVSWAPGNCVVLKKNDAYWGTQALTQNVVIRYVPDYTTRLNAINSGSADLIWASALNTPDLGNPNVVVESGRPTLSVNALCFNLARWRFDDKRVRQAFVESFDDGTYVDSALNGYGRRVNGPIPQYIDGHDNDIPIYQFDPEHARQLLVDAGFSKSTPTTVNLYYNNGNEVRRIACELLKKQIESYDLGITVQVTPLDWSTYLSRQDAGDMDMYAVGTMADYPSADACLAPYVPNGYYGSRIGYVNDSVTALYQQALAETDPVRSQLIGQIVSGMDADYAYIWLSNAIQFQPHRIELRGYTYNPADTGLRFASMYKDNSVPSYTFDLKEGWNLVSLPVDNTMFTASGLGATNPYITDIVMFDQATGEYKIFMVGLSPAAYDFQLLPDNGYFVNCADDTTLTVNGKPPSLRSTDLQPGWNLVGWGTYHDTDAKSLCEMLDGTQDIVRYDRATGEYQVYMEGLSPSTYDFNNGPGEGYFINTDSHRTLRYGVI</sequence>
<dbReference type="Gene3D" id="3.40.190.10">
    <property type="entry name" value="Periplasmic binding protein-like II"/>
    <property type="match status" value="1"/>
</dbReference>
<dbReference type="Gene3D" id="3.90.76.10">
    <property type="entry name" value="Dipeptide-binding Protein, Domain 1"/>
    <property type="match status" value="1"/>
</dbReference>
<reference evidence="2 3" key="2">
    <citation type="journal article" date="2008" name="Int. J. Syst. Evol. Microbiol.">
        <title>Methanocella paludicola gen. nov., sp. nov., a methane-producing archaeon, the first isolate of the lineage 'Rice Cluster I', and proposal of the new archaeal order Methanocellales ord. nov.</title>
        <authorList>
            <person name="Sakai S."/>
            <person name="Imachi H."/>
            <person name="Hanada S."/>
            <person name="Ohashi A."/>
            <person name="Harada H."/>
            <person name="Kamagata Y."/>
        </authorList>
    </citation>
    <scope>NUCLEOTIDE SEQUENCE [LARGE SCALE GENOMIC DNA]</scope>
    <source>
        <strain evidence="3">DSM 17711 / JCM 13418 / NBRC 101707 / SANAE</strain>
    </source>
</reference>
<dbReference type="AlphaFoldDB" id="D1YZM3"/>
<dbReference type="InterPro" id="IPR039424">
    <property type="entry name" value="SBP_5"/>
</dbReference>
<dbReference type="PANTHER" id="PTHR30290:SF34">
    <property type="entry name" value="ABC TRANSPORTER, PERIPLASMIC OLIGO-PEPTIDE BINDING PROTEIN, PUTATIVE-RELATED"/>
    <property type="match status" value="1"/>
</dbReference>
<evidence type="ECO:0000313" key="3">
    <source>
        <dbReference type="Proteomes" id="UP000001882"/>
    </source>
</evidence>